<dbReference type="AlphaFoldDB" id="A0A0F9URD8"/>
<proteinExistence type="predicted"/>
<feature type="region of interest" description="Disordered" evidence="1">
    <location>
        <begin position="1"/>
        <end position="72"/>
    </location>
</feature>
<feature type="compositionally biased region" description="Basic and acidic residues" evidence="1">
    <location>
        <begin position="50"/>
        <end position="59"/>
    </location>
</feature>
<evidence type="ECO:0000313" key="2">
    <source>
        <dbReference type="EMBL" id="KKN63711.1"/>
    </source>
</evidence>
<evidence type="ECO:0000256" key="1">
    <source>
        <dbReference type="SAM" id="MobiDB-lite"/>
    </source>
</evidence>
<name>A0A0F9URD8_9ZZZZ</name>
<accession>A0A0F9URD8</accession>
<sequence>MSQPKFFRADDDEEEGERPKPAPGDWFGTSDQKFRAKTPTFSFTNGLDPHGTDGWRDFFKGSQPRDPLWNPLLSPDKKAETIRFRDKNSDREEMIWVLEHAAEIFEAGGHTDLAAECETLCELAYLED</sequence>
<comment type="caution">
    <text evidence="2">The sequence shown here is derived from an EMBL/GenBank/DDBJ whole genome shotgun (WGS) entry which is preliminary data.</text>
</comment>
<gene>
    <name evidence="2" type="ORF">LCGC14_0499460</name>
</gene>
<organism evidence="2">
    <name type="scientific">marine sediment metagenome</name>
    <dbReference type="NCBI Taxonomy" id="412755"/>
    <lineage>
        <taxon>unclassified sequences</taxon>
        <taxon>metagenomes</taxon>
        <taxon>ecological metagenomes</taxon>
    </lineage>
</organism>
<dbReference type="EMBL" id="LAZR01000582">
    <property type="protein sequence ID" value="KKN63711.1"/>
    <property type="molecule type" value="Genomic_DNA"/>
</dbReference>
<reference evidence="2" key="1">
    <citation type="journal article" date="2015" name="Nature">
        <title>Complex archaea that bridge the gap between prokaryotes and eukaryotes.</title>
        <authorList>
            <person name="Spang A."/>
            <person name="Saw J.H."/>
            <person name="Jorgensen S.L."/>
            <person name="Zaremba-Niedzwiedzka K."/>
            <person name="Martijn J."/>
            <person name="Lind A.E."/>
            <person name="van Eijk R."/>
            <person name="Schleper C."/>
            <person name="Guy L."/>
            <person name="Ettema T.J."/>
        </authorList>
    </citation>
    <scope>NUCLEOTIDE SEQUENCE</scope>
</reference>
<protein>
    <submittedName>
        <fullName evidence="2">Uncharacterized protein</fullName>
    </submittedName>
</protein>